<keyword evidence="1" id="KW-0472">Membrane</keyword>
<keyword evidence="1" id="KW-1133">Transmembrane helix</keyword>
<evidence type="ECO:0000256" key="1">
    <source>
        <dbReference type="SAM" id="Phobius"/>
    </source>
</evidence>
<proteinExistence type="predicted"/>
<dbReference type="Gene3D" id="2.60.120.200">
    <property type="match status" value="1"/>
</dbReference>
<organism evidence="2">
    <name type="scientific">viral metagenome</name>
    <dbReference type="NCBI Taxonomy" id="1070528"/>
    <lineage>
        <taxon>unclassified sequences</taxon>
        <taxon>metagenomes</taxon>
        <taxon>organismal metagenomes</taxon>
    </lineage>
</organism>
<evidence type="ECO:0008006" key="3">
    <source>
        <dbReference type="Google" id="ProtNLM"/>
    </source>
</evidence>
<reference evidence="2" key="1">
    <citation type="journal article" date="2020" name="Nature">
        <title>Giant virus diversity and host interactions through global metagenomics.</title>
        <authorList>
            <person name="Schulz F."/>
            <person name="Roux S."/>
            <person name="Paez-Espino D."/>
            <person name="Jungbluth S."/>
            <person name="Walsh D.A."/>
            <person name="Denef V.J."/>
            <person name="McMahon K.D."/>
            <person name="Konstantinidis K.T."/>
            <person name="Eloe-Fadrosh E.A."/>
            <person name="Kyrpides N.C."/>
            <person name="Woyke T."/>
        </authorList>
    </citation>
    <scope>NUCLEOTIDE SEQUENCE</scope>
    <source>
        <strain evidence="2">GVMAG-M-3300023184-101</strain>
    </source>
</reference>
<dbReference type="EMBL" id="MN739949">
    <property type="protein sequence ID" value="QHT79383.1"/>
    <property type="molecule type" value="Genomic_DNA"/>
</dbReference>
<accession>A0A6C0HH92</accession>
<protein>
    <recommendedName>
        <fullName evidence="3">LamG-like jellyroll fold domain-containing protein</fullName>
    </recommendedName>
</protein>
<dbReference type="Pfam" id="PF13385">
    <property type="entry name" value="Laminin_G_3"/>
    <property type="match status" value="1"/>
</dbReference>
<name>A0A6C0HH92_9ZZZZ</name>
<evidence type="ECO:0000313" key="2">
    <source>
        <dbReference type="EMBL" id="QHT79383.1"/>
    </source>
</evidence>
<sequence>MSYLFNTNSLGTVSEGGPLNISSYSSNKYVSGSPSFLQSNSIVAKFAFLILVLILFILALRLGAWLLTWVFSPSSSPILIDGMINAKQMMRIEQDPSVPGSKPIIRSVNEDAGLEFTWSVWIFVDDFTYKQNEYKHVFHKGNDNINISGNSIGLNYPNNGPGLYITPHTNNLLVIMNTFDKIKEEVIIKDLPINKWVSVIIRVSNQHVLDIYINGVLTKRHQMKSVPKQNYGDVFVSMNGGFSGYTSELRYFDQAIGTNKIQSIVDSGPNMKMIGGDMTGTKPQYLSSRWYFAGTNDMYNP</sequence>
<keyword evidence="1" id="KW-0812">Transmembrane</keyword>
<dbReference type="InterPro" id="IPR013320">
    <property type="entry name" value="ConA-like_dom_sf"/>
</dbReference>
<feature type="transmembrane region" description="Helical" evidence="1">
    <location>
        <begin position="46"/>
        <end position="71"/>
    </location>
</feature>
<dbReference type="SUPFAM" id="SSF49899">
    <property type="entry name" value="Concanavalin A-like lectins/glucanases"/>
    <property type="match status" value="1"/>
</dbReference>
<dbReference type="AlphaFoldDB" id="A0A6C0HH92"/>